<evidence type="ECO:0000313" key="4">
    <source>
        <dbReference type="Proteomes" id="UP000041254"/>
    </source>
</evidence>
<proteinExistence type="predicted"/>
<dbReference type="PRINTS" id="PR00625">
    <property type="entry name" value="JDOMAIN"/>
</dbReference>
<dbReference type="InterPro" id="IPR036869">
    <property type="entry name" value="J_dom_sf"/>
</dbReference>
<dbReference type="InParanoid" id="A0A0G4H457"/>
<dbReference type="Gene3D" id="1.10.287.110">
    <property type="entry name" value="DnaJ domain"/>
    <property type="match status" value="1"/>
</dbReference>
<name>A0A0G4H457_VITBC</name>
<dbReference type="InterPro" id="IPR018253">
    <property type="entry name" value="DnaJ_domain_CS"/>
</dbReference>
<dbReference type="SMART" id="SM00271">
    <property type="entry name" value="DnaJ"/>
    <property type="match status" value="1"/>
</dbReference>
<dbReference type="PANTHER" id="PTHR24074">
    <property type="entry name" value="CO-CHAPERONE PROTEIN DJLA"/>
    <property type="match status" value="1"/>
</dbReference>
<dbReference type="PROSITE" id="PS50076">
    <property type="entry name" value="DNAJ_2"/>
    <property type="match status" value="1"/>
</dbReference>
<sequence length="283" mass="31867">MSGQGEELYMVLGVGKDATTASIKKAYNEQALVWHPDKHTHPAMKQKATEMFKLVQEAYEVLTNPIKRRMYDNGGYTPQRGDSAAGGDSGRADGWSEQTSRALQEIRELSKANMRTRNTVAELYKRSVVVGQTVAIGYGASPLDPPILKLVEKLVPAKTIFDQHKVLDNMIRIEGPPLLMNNLNFSVNNYNDLERLNDEMPKTAENFKFMPSAPTVAILEQFKENLVRIGQQMKQVETTLYSKNISGDRKVVMDKYTELQKVQKQLISMLKVKDIEIEVANTS</sequence>
<dbReference type="EMBL" id="CDMY01000989">
    <property type="protein sequence ID" value="CEM38538.1"/>
    <property type="molecule type" value="Genomic_DNA"/>
</dbReference>
<reference evidence="3 4" key="1">
    <citation type="submission" date="2014-11" db="EMBL/GenBank/DDBJ databases">
        <authorList>
            <person name="Zhu J."/>
            <person name="Qi W."/>
            <person name="Song R."/>
        </authorList>
    </citation>
    <scope>NUCLEOTIDE SEQUENCE [LARGE SCALE GENOMIC DNA]</scope>
</reference>
<evidence type="ECO:0000259" key="2">
    <source>
        <dbReference type="PROSITE" id="PS50076"/>
    </source>
</evidence>
<dbReference type="PROSITE" id="PS00636">
    <property type="entry name" value="DNAJ_1"/>
    <property type="match status" value="1"/>
</dbReference>
<gene>
    <name evidence="3" type="ORF">Vbra_10548</name>
</gene>
<organism evidence="3 4">
    <name type="scientific">Vitrella brassicaformis (strain CCMP3155)</name>
    <dbReference type="NCBI Taxonomy" id="1169540"/>
    <lineage>
        <taxon>Eukaryota</taxon>
        <taxon>Sar</taxon>
        <taxon>Alveolata</taxon>
        <taxon>Colpodellida</taxon>
        <taxon>Vitrellaceae</taxon>
        <taxon>Vitrella</taxon>
    </lineage>
</organism>
<evidence type="ECO:0000256" key="1">
    <source>
        <dbReference type="SAM" id="MobiDB-lite"/>
    </source>
</evidence>
<dbReference type="SUPFAM" id="SSF46565">
    <property type="entry name" value="Chaperone J-domain"/>
    <property type="match status" value="1"/>
</dbReference>
<protein>
    <recommendedName>
        <fullName evidence="2">J domain-containing protein</fullName>
    </recommendedName>
</protein>
<dbReference type="VEuPathDB" id="CryptoDB:Vbra_10548"/>
<dbReference type="Proteomes" id="UP000041254">
    <property type="component" value="Unassembled WGS sequence"/>
</dbReference>
<dbReference type="Pfam" id="PF00226">
    <property type="entry name" value="DnaJ"/>
    <property type="match status" value="1"/>
</dbReference>
<dbReference type="OrthoDB" id="437107at2759"/>
<feature type="domain" description="J" evidence="2">
    <location>
        <begin position="7"/>
        <end position="75"/>
    </location>
</feature>
<feature type="region of interest" description="Disordered" evidence="1">
    <location>
        <begin position="70"/>
        <end position="99"/>
    </location>
</feature>
<evidence type="ECO:0000313" key="3">
    <source>
        <dbReference type="EMBL" id="CEM38538.1"/>
    </source>
</evidence>
<accession>A0A0G4H457</accession>
<dbReference type="STRING" id="1169540.A0A0G4H457"/>
<dbReference type="AlphaFoldDB" id="A0A0G4H457"/>
<dbReference type="PhylomeDB" id="A0A0G4H457"/>
<keyword evidence="4" id="KW-1185">Reference proteome</keyword>
<dbReference type="InterPro" id="IPR001623">
    <property type="entry name" value="DnaJ_domain"/>
</dbReference>
<dbReference type="CDD" id="cd06257">
    <property type="entry name" value="DnaJ"/>
    <property type="match status" value="1"/>
</dbReference>
<dbReference type="InterPro" id="IPR050817">
    <property type="entry name" value="DjlA_DnaK_co-chaperone"/>
</dbReference>